<evidence type="ECO:0008006" key="5">
    <source>
        <dbReference type="Google" id="ProtNLM"/>
    </source>
</evidence>
<keyword evidence="1" id="KW-0812">Transmembrane</keyword>
<reference evidence="3" key="2">
    <citation type="submission" date="2023-01" db="EMBL/GenBank/DDBJ databases">
        <authorList>
            <person name="Sun Q."/>
            <person name="Evtushenko L."/>
        </authorList>
    </citation>
    <scope>NUCLEOTIDE SEQUENCE</scope>
    <source>
        <strain evidence="3">VKM B-2555</strain>
    </source>
</reference>
<dbReference type="EMBL" id="BSFK01000007">
    <property type="protein sequence ID" value="GLK76252.1"/>
    <property type="molecule type" value="Genomic_DNA"/>
</dbReference>
<sequence>MTPFSKLFRGMAMALAVLTAGVAMAPVAASAGDRRGGYGRDHGHSGYRDRHHYRHRDYGRRHYYRGHRHHRGRDAAAIAGVGILGLAAGAALANANRGGCHLERQRFVDHRGVRRTRTIEVCD</sequence>
<feature type="transmembrane region" description="Helical" evidence="1">
    <location>
        <begin position="75"/>
        <end position="95"/>
    </location>
</feature>
<organism evidence="3 4">
    <name type="scientific">Methylopila jiangsuensis</name>
    <dbReference type="NCBI Taxonomy" id="586230"/>
    <lineage>
        <taxon>Bacteria</taxon>
        <taxon>Pseudomonadati</taxon>
        <taxon>Pseudomonadota</taxon>
        <taxon>Alphaproteobacteria</taxon>
        <taxon>Hyphomicrobiales</taxon>
        <taxon>Methylopilaceae</taxon>
        <taxon>Methylopila</taxon>
    </lineage>
</organism>
<reference evidence="3" key="1">
    <citation type="journal article" date="2014" name="Int. J. Syst. Evol. Microbiol.">
        <title>Complete genome sequence of Corynebacterium casei LMG S-19264T (=DSM 44701T), isolated from a smear-ripened cheese.</title>
        <authorList>
            <consortium name="US DOE Joint Genome Institute (JGI-PGF)"/>
            <person name="Walter F."/>
            <person name="Albersmeier A."/>
            <person name="Kalinowski J."/>
            <person name="Ruckert C."/>
        </authorList>
    </citation>
    <scope>NUCLEOTIDE SEQUENCE</scope>
    <source>
        <strain evidence="3">VKM B-2555</strain>
    </source>
</reference>
<gene>
    <name evidence="3" type="ORF">GCM10008171_15060</name>
</gene>
<evidence type="ECO:0000313" key="3">
    <source>
        <dbReference type="EMBL" id="GLK76252.1"/>
    </source>
</evidence>
<protein>
    <recommendedName>
        <fullName evidence="5">Transmembrane protein</fullName>
    </recommendedName>
</protein>
<comment type="caution">
    <text evidence="3">The sequence shown here is derived from an EMBL/GenBank/DDBJ whole genome shotgun (WGS) entry which is preliminary data.</text>
</comment>
<evidence type="ECO:0000313" key="4">
    <source>
        <dbReference type="Proteomes" id="UP001143364"/>
    </source>
</evidence>
<dbReference type="RefSeq" id="WP_271204201.1">
    <property type="nucleotide sequence ID" value="NZ_BSFK01000007.1"/>
</dbReference>
<keyword evidence="1" id="KW-0472">Membrane</keyword>
<keyword evidence="2" id="KW-0732">Signal</keyword>
<keyword evidence="4" id="KW-1185">Reference proteome</keyword>
<name>A0A9W6JFT5_9HYPH</name>
<evidence type="ECO:0000256" key="2">
    <source>
        <dbReference type="SAM" id="SignalP"/>
    </source>
</evidence>
<keyword evidence="1" id="KW-1133">Transmembrane helix</keyword>
<evidence type="ECO:0000256" key="1">
    <source>
        <dbReference type="SAM" id="Phobius"/>
    </source>
</evidence>
<accession>A0A9W6JFT5</accession>
<feature type="signal peptide" evidence="2">
    <location>
        <begin position="1"/>
        <end position="25"/>
    </location>
</feature>
<dbReference type="AlphaFoldDB" id="A0A9W6JFT5"/>
<proteinExistence type="predicted"/>
<dbReference type="Proteomes" id="UP001143364">
    <property type="component" value="Unassembled WGS sequence"/>
</dbReference>
<feature type="chain" id="PRO_5040897499" description="Transmembrane protein" evidence="2">
    <location>
        <begin position="26"/>
        <end position="123"/>
    </location>
</feature>